<feature type="domain" description="G-protein coupled receptors family 1 profile" evidence="7">
    <location>
        <begin position="59"/>
        <end position="312"/>
    </location>
</feature>
<organism evidence="8 9">
    <name type="scientific">Candidula unifasciata</name>
    <dbReference type="NCBI Taxonomy" id="100452"/>
    <lineage>
        <taxon>Eukaryota</taxon>
        <taxon>Metazoa</taxon>
        <taxon>Spiralia</taxon>
        <taxon>Lophotrochozoa</taxon>
        <taxon>Mollusca</taxon>
        <taxon>Gastropoda</taxon>
        <taxon>Heterobranchia</taxon>
        <taxon>Euthyneura</taxon>
        <taxon>Panpulmonata</taxon>
        <taxon>Eupulmonata</taxon>
        <taxon>Stylommatophora</taxon>
        <taxon>Helicina</taxon>
        <taxon>Helicoidea</taxon>
        <taxon>Geomitridae</taxon>
        <taxon>Candidula</taxon>
    </lineage>
</organism>
<dbReference type="GO" id="GO:0004930">
    <property type="term" value="F:G protein-coupled receptor activity"/>
    <property type="evidence" value="ECO:0007669"/>
    <property type="project" value="InterPro"/>
</dbReference>
<dbReference type="PROSITE" id="PS50262">
    <property type="entry name" value="G_PROTEIN_RECEP_F1_2"/>
    <property type="match status" value="1"/>
</dbReference>
<keyword evidence="3 6" id="KW-0812">Transmembrane</keyword>
<evidence type="ECO:0000313" key="8">
    <source>
        <dbReference type="EMBL" id="CAG5117727.1"/>
    </source>
</evidence>
<evidence type="ECO:0000256" key="1">
    <source>
        <dbReference type="ARBA" id="ARBA00004651"/>
    </source>
</evidence>
<dbReference type="SUPFAM" id="SSF81321">
    <property type="entry name" value="Family A G protein-coupled receptor-like"/>
    <property type="match status" value="1"/>
</dbReference>
<feature type="transmembrane region" description="Helical" evidence="6">
    <location>
        <begin position="253"/>
        <end position="272"/>
    </location>
</feature>
<feature type="transmembrane region" description="Helical" evidence="6">
    <location>
        <begin position="161"/>
        <end position="182"/>
    </location>
</feature>
<gene>
    <name evidence="8" type="ORF">CUNI_LOCUS3285</name>
</gene>
<dbReference type="PANTHER" id="PTHR22750">
    <property type="entry name" value="G-PROTEIN COUPLED RECEPTOR"/>
    <property type="match status" value="1"/>
</dbReference>
<dbReference type="Proteomes" id="UP000678393">
    <property type="component" value="Unassembled WGS sequence"/>
</dbReference>
<dbReference type="GO" id="GO:0005886">
    <property type="term" value="C:plasma membrane"/>
    <property type="evidence" value="ECO:0007669"/>
    <property type="project" value="UniProtKB-SubCell"/>
</dbReference>
<evidence type="ECO:0000256" key="6">
    <source>
        <dbReference type="SAM" id="Phobius"/>
    </source>
</evidence>
<dbReference type="AlphaFoldDB" id="A0A8S3YKX2"/>
<proteinExistence type="predicted"/>
<dbReference type="InterPro" id="IPR017452">
    <property type="entry name" value="GPCR_Rhodpsn_7TM"/>
</dbReference>
<name>A0A8S3YKX2_9EUPU</name>
<feature type="transmembrane region" description="Helical" evidence="6">
    <location>
        <begin position="126"/>
        <end position="149"/>
    </location>
</feature>
<accession>A0A8S3YKX2</accession>
<evidence type="ECO:0000259" key="7">
    <source>
        <dbReference type="PROSITE" id="PS50262"/>
    </source>
</evidence>
<feature type="transmembrane region" description="Helical" evidence="6">
    <location>
        <begin position="46"/>
        <end position="69"/>
    </location>
</feature>
<dbReference type="PRINTS" id="PR00237">
    <property type="entry name" value="GPCRRHODOPSN"/>
</dbReference>
<comment type="caution">
    <text evidence="8">The sequence shown here is derived from an EMBL/GenBank/DDBJ whole genome shotgun (WGS) entry which is preliminary data.</text>
</comment>
<keyword evidence="4 6" id="KW-1133">Transmembrane helix</keyword>
<feature type="transmembrane region" description="Helical" evidence="6">
    <location>
        <begin position="292"/>
        <end position="313"/>
    </location>
</feature>
<feature type="transmembrane region" description="Helical" evidence="6">
    <location>
        <begin position="81"/>
        <end position="106"/>
    </location>
</feature>
<keyword evidence="2" id="KW-1003">Cell membrane</keyword>
<protein>
    <recommendedName>
        <fullName evidence="7">G-protein coupled receptors family 1 profile domain-containing protein</fullName>
    </recommendedName>
</protein>
<dbReference type="InterPro" id="IPR000276">
    <property type="entry name" value="GPCR_Rhodpsn"/>
</dbReference>
<dbReference type="Gene3D" id="1.20.1070.10">
    <property type="entry name" value="Rhodopsin 7-helix transmembrane proteins"/>
    <property type="match status" value="1"/>
</dbReference>
<reference evidence="8" key="1">
    <citation type="submission" date="2021-04" db="EMBL/GenBank/DDBJ databases">
        <authorList>
            <consortium name="Molecular Ecology Group"/>
        </authorList>
    </citation>
    <scope>NUCLEOTIDE SEQUENCE</scope>
</reference>
<comment type="subcellular location">
    <subcellularLocation>
        <location evidence="1">Cell membrane</location>
        <topology evidence="1">Multi-pass membrane protein</topology>
    </subcellularLocation>
</comment>
<evidence type="ECO:0000313" key="9">
    <source>
        <dbReference type="Proteomes" id="UP000678393"/>
    </source>
</evidence>
<evidence type="ECO:0000256" key="2">
    <source>
        <dbReference type="ARBA" id="ARBA00022475"/>
    </source>
</evidence>
<keyword evidence="9" id="KW-1185">Reference proteome</keyword>
<sequence>MDKSLDTSWLLDGRDSDMDHLNPNMLLYRDKRYVVTQSLVEQSRLAALYIIFIILILIINAFIIIMILLSKTMRSSSRHVLIISVCLGDLLMGVFVLPVLLHLGLTSDQNIVDCPTFYTMRFFADFLIPSVTTLAMLALNIDYILRLCCSTYSEGGSRTSLIVVLFLAPWIVSNLLLIPLYIDGMNKVSGTWRTTCDINMGGHLTRTLLVVSFFPQAGLLLIFNLIVSILYLLRRESYSLDVCGERIRAPVDICLASFTTMLLYTPVFIATLLTTEGYLGCQNKDECNALNILYTTSLWLMFTKSWLLPLAWLTCRDTRACIRHDLGSC</sequence>
<dbReference type="OrthoDB" id="6102876at2759"/>
<evidence type="ECO:0000256" key="4">
    <source>
        <dbReference type="ARBA" id="ARBA00022989"/>
    </source>
</evidence>
<evidence type="ECO:0000256" key="3">
    <source>
        <dbReference type="ARBA" id="ARBA00022692"/>
    </source>
</evidence>
<feature type="transmembrane region" description="Helical" evidence="6">
    <location>
        <begin position="213"/>
        <end position="233"/>
    </location>
</feature>
<evidence type="ECO:0000256" key="5">
    <source>
        <dbReference type="ARBA" id="ARBA00023136"/>
    </source>
</evidence>
<dbReference type="EMBL" id="CAJHNH020000446">
    <property type="protein sequence ID" value="CAG5117727.1"/>
    <property type="molecule type" value="Genomic_DNA"/>
</dbReference>
<keyword evidence="5 6" id="KW-0472">Membrane</keyword>